<reference evidence="4" key="1">
    <citation type="submission" date="2020-05" db="EMBL/GenBank/DDBJ databases">
        <authorList>
            <person name="Chiriac C."/>
            <person name="Salcher M."/>
            <person name="Ghai R."/>
            <person name="Kavagutti S V."/>
        </authorList>
    </citation>
    <scope>NUCLEOTIDE SEQUENCE</scope>
</reference>
<proteinExistence type="inferred from homology"/>
<dbReference type="InterPro" id="IPR042070">
    <property type="entry name" value="PucR_C-HTH_sf"/>
</dbReference>
<protein>
    <submittedName>
        <fullName evidence="4">Unannotated protein</fullName>
    </submittedName>
</protein>
<dbReference type="SUPFAM" id="SSF55781">
    <property type="entry name" value="GAF domain-like"/>
    <property type="match status" value="2"/>
</dbReference>
<dbReference type="PANTHER" id="PTHR33744">
    <property type="entry name" value="CARBOHYDRATE DIACID REGULATOR"/>
    <property type="match status" value="1"/>
</dbReference>
<dbReference type="InterPro" id="IPR051448">
    <property type="entry name" value="CdaR-like_regulators"/>
</dbReference>
<dbReference type="Gene3D" id="3.30.450.40">
    <property type="match status" value="2"/>
</dbReference>
<accession>A0A6J7JDV6</accession>
<dbReference type="SMART" id="SM00065">
    <property type="entry name" value="GAF"/>
    <property type="match status" value="2"/>
</dbReference>
<evidence type="ECO:0000259" key="3">
    <source>
        <dbReference type="SMART" id="SM00065"/>
    </source>
</evidence>
<sequence length="584" mass="61510">MPGPVHVRGSTAASGPRRTTPDATDEPAGGAALDRDRLLRVLRAVAEGPGLERLLPAVVELLTDAVPSDACVVCLRDHDRLTVRAASVAFAEAVDRLSFGIDEGACGRVVREGEPLVLPDAAAREDDAGAVPGLPEDHYGSTAVVPLRGRTGVVIGVVVLHARATGAFDPDAVDLAGRVATLLAGPIENARLYGGELRRVEALGRLAALVRRIAGVPGRGELLGAACDGTLELLAADRVRLHMVDLVDGATRVVAQAGTAEGAARPQDPPVDAPERGALAVRVAAGEAGEGVLSVEREAPFEPHERGMLETVAGQVAIALGTLGLVERLTEEHLVRDLFEAIADGRGAQVASRARSARIDPEGPHVVVVFEPLRPGTAWPAAERLESRLRHAAPGVLCDPGPERLRALVPVPLHEGGASAGLRALDAELDALAREEGAVAGRSTAQERLAADPEALEQAAAAARIARALAPGGGARAWDDLGAYRYLVGGRVEPDTRHARAVDALWRYDERRGSELVRTLERYLADRSVVPTARALSIHANTLRQRLERIEHLTDLVIADEDLVSLELAIKLHRLQAPARRDAA</sequence>
<dbReference type="PANTHER" id="PTHR33744:SF1">
    <property type="entry name" value="DNA-BINDING TRANSCRIPTIONAL ACTIVATOR ADER"/>
    <property type="match status" value="1"/>
</dbReference>
<feature type="region of interest" description="Disordered" evidence="2">
    <location>
        <begin position="1"/>
        <end position="30"/>
    </location>
</feature>
<feature type="domain" description="GAF" evidence="3">
    <location>
        <begin position="50"/>
        <end position="197"/>
    </location>
</feature>
<evidence type="ECO:0000256" key="1">
    <source>
        <dbReference type="ARBA" id="ARBA00006754"/>
    </source>
</evidence>
<evidence type="ECO:0000256" key="2">
    <source>
        <dbReference type="SAM" id="MobiDB-lite"/>
    </source>
</evidence>
<dbReference type="Pfam" id="PF13185">
    <property type="entry name" value="GAF_2"/>
    <property type="match status" value="1"/>
</dbReference>
<comment type="similarity">
    <text evidence="1">Belongs to the CdaR family.</text>
</comment>
<evidence type="ECO:0000313" key="4">
    <source>
        <dbReference type="EMBL" id="CAB4940834.1"/>
    </source>
</evidence>
<dbReference type="InterPro" id="IPR003018">
    <property type="entry name" value="GAF"/>
</dbReference>
<name>A0A6J7JDV6_9ZZZZ</name>
<feature type="domain" description="GAF" evidence="3">
    <location>
        <begin position="198"/>
        <end position="330"/>
    </location>
</feature>
<dbReference type="EMBL" id="CAFBMK010000243">
    <property type="protein sequence ID" value="CAB4940834.1"/>
    <property type="molecule type" value="Genomic_DNA"/>
</dbReference>
<dbReference type="AlphaFoldDB" id="A0A6J7JDV6"/>
<dbReference type="InterPro" id="IPR025736">
    <property type="entry name" value="PucR_C-HTH_dom"/>
</dbReference>
<organism evidence="4">
    <name type="scientific">freshwater metagenome</name>
    <dbReference type="NCBI Taxonomy" id="449393"/>
    <lineage>
        <taxon>unclassified sequences</taxon>
        <taxon>metagenomes</taxon>
        <taxon>ecological metagenomes</taxon>
    </lineage>
</organism>
<dbReference type="Pfam" id="PF17853">
    <property type="entry name" value="GGDEF_2"/>
    <property type="match status" value="1"/>
</dbReference>
<dbReference type="InterPro" id="IPR041522">
    <property type="entry name" value="CdaR_GGDEF"/>
</dbReference>
<gene>
    <name evidence="4" type="ORF">UFOPK3564_02939</name>
</gene>
<dbReference type="InterPro" id="IPR029016">
    <property type="entry name" value="GAF-like_dom_sf"/>
</dbReference>
<dbReference type="Gene3D" id="1.10.10.2840">
    <property type="entry name" value="PucR C-terminal helix-turn-helix domain"/>
    <property type="match status" value="1"/>
</dbReference>
<dbReference type="Pfam" id="PF13556">
    <property type="entry name" value="HTH_30"/>
    <property type="match status" value="1"/>
</dbReference>